<feature type="region of interest" description="Disordered" evidence="1">
    <location>
        <begin position="269"/>
        <end position="288"/>
    </location>
</feature>
<dbReference type="EMBL" id="ML996103">
    <property type="protein sequence ID" value="KAF2739757.1"/>
    <property type="molecule type" value="Genomic_DNA"/>
</dbReference>
<comment type="caution">
    <text evidence="2">The sequence shown here is derived from an EMBL/GenBank/DDBJ whole genome shotgun (WGS) entry which is preliminary data.</text>
</comment>
<dbReference type="AlphaFoldDB" id="A0A9P4R608"/>
<evidence type="ECO:0000313" key="2">
    <source>
        <dbReference type="EMBL" id="KAF2739757.1"/>
    </source>
</evidence>
<feature type="region of interest" description="Disordered" evidence="1">
    <location>
        <begin position="98"/>
        <end position="209"/>
    </location>
</feature>
<evidence type="ECO:0000313" key="3">
    <source>
        <dbReference type="Proteomes" id="UP000799444"/>
    </source>
</evidence>
<proteinExistence type="predicted"/>
<feature type="compositionally biased region" description="Low complexity" evidence="1">
    <location>
        <begin position="127"/>
        <end position="143"/>
    </location>
</feature>
<reference evidence="2" key="1">
    <citation type="journal article" date="2020" name="Stud. Mycol.">
        <title>101 Dothideomycetes genomes: a test case for predicting lifestyles and emergence of pathogens.</title>
        <authorList>
            <person name="Haridas S."/>
            <person name="Albert R."/>
            <person name="Binder M."/>
            <person name="Bloem J."/>
            <person name="Labutti K."/>
            <person name="Salamov A."/>
            <person name="Andreopoulos B."/>
            <person name="Baker S."/>
            <person name="Barry K."/>
            <person name="Bills G."/>
            <person name="Bluhm B."/>
            <person name="Cannon C."/>
            <person name="Castanera R."/>
            <person name="Culley D."/>
            <person name="Daum C."/>
            <person name="Ezra D."/>
            <person name="Gonzalez J."/>
            <person name="Henrissat B."/>
            <person name="Kuo A."/>
            <person name="Liang C."/>
            <person name="Lipzen A."/>
            <person name="Lutzoni F."/>
            <person name="Magnuson J."/>
            <person name="Mondo S."/>
            <person name="Nolan M."/>
            <person name="Ohm R."/>
            <person name="Pangilinan J."/>
            <person name="Park H.-J."/>
            <person name="Ramirez L."/>
            <person name="Alfaro M."/>
            <person name="Sun H."/>
            <person name="Tritt A."/>
            <person name="Yoshinaga Y."/>
            <person name="Zwiers L.-H."/>
            <person name="Turgeon B."/>
            <person name="Goodwin S."/>
            <person name="Spatafora J."/>
            <person name="Crous P."/>
            <person name="Grigoriev I."/>
        </authorList>
    </citation>
    <scope>NUCLEOTIDE SEQUENCE</scope>
    <source>
        <strain evidence="2">CBS 125425</strain>
    </source>
</reference>
<name>A0A9P4R608_9PLEO</name>
<evidence type="ECO:0000256" key="1">
    <source>
        <dbReference type="SAM" id="MobiDB-lite"/>
    </source>
</evidence>
<organism evidence="2 3">
    <name type="scientific">Polyplosphaeria fusca</name>
    <dbReference type="NCBI Taxonomy" id="682080"/>
    <lineage>
        <taxon>Eukaryota</taxon>
        <taxon>Fungi</taxon>
        <taxon>Dikarya</taxon>
        <taxon>Ascomycota</taxon>
        <taxon>Pezizomycotina</taxon>
        <taxon>Dothideomycetes</taxon>
        <taxon>Pleosporomycetidae</taxon>
        <taxon>Pleosporales</taxon>
        <taxon>Tetraplosphaeriaceae</taxon>
        <taxon>Polyplosphaeria</taxon>
    </lineage>
</organism>
<keyword evidence="3" id="KW-1185">Reference proteome</keyword>
<feature type="compositionally biased region" description="Basic and acidic residues" evidence="1">
    <location>
        <begin position="98"/>
        <end position="121"/>
    </location>
</feature>
<feature type="compositionally biased region" description="Low complexity" evidence="1">
    <location>
        <begin position="194"/>
        <end position="204"/>
    </location>
</feature>
<protein>
    <submittedName>
        <fullName evidence="2">Uncharacterized protein</fullName>
    </submittedName>
</protein>
<dbReference type="OrthoDB" id="4120989at2759"/>
<accession>A0A9P4R608</accession>
<gene>
    <name evidence="2" type="ORF">EJ04DRAFT_559659</name>
</gene>
<dbReference type="Proteomes" id="UP000799444">
    <property type="component" value="Unassembled WGS sequence"/>
</dbReference>
<sequence length="369" mass="41276">MNSATRLYERLDQIPQDPSDPESLEDLVVCAFGAFERYYVCWRNRGGEYKQDGYDLPQSLQEWLFPPDGSTRDLATLQVVFGRGEEFFASDKDGKLECKEPEAKKPDPLPIEPGDRFDKPNLRRSRTTSFIRRSSDLSSRPLSVDYTAPESVNQSGATGLGAQHRSRSNPTLVRPASDPTPAAFDSASQSPIQAPTSAPSTSIPSRRKSRPLSMSFSLNMFPKIVEGKPLSPSSIASDWTQATKDTECCTCTSHRTSLPPSTYVDASIQTEPDSGPPTALRVGPSSDTSPFPSYNYDYGFAETEPTQFQAPVAVPMFMGRMMDYFHNPGYRLGDSLQSMYYSHQPSIYEDEKYYDDTLDYDNMERRQTV</sequence>